<dbReference type="InterPro" id="IPR051923">
    <property type="entry name" value="Glycosyl_Hydrolase_39"/>
</dbReference>
<name>A2V7U0_KLEPN</name>
<keyword evidence="1" id="KW-0732">Signal</keyword>
<reference evidence="4" key="5">
    <citation type="journal article" date="2009" name="Microbiology">
        <title>Genetic diversity of capsular polysaccharide biosynthesis in Klebsiella pneumoniae clinical isolates.</title>
        <authorList>
            <person name="Shu H.-Y."/>
            <person name="Fung C.-P."/>
            <person name="Liu Y.-M."/>
            <person name="Wu K.-M."/>
            <person name="Chen Y.-T."/>
            <person name="Li L.-H."/>
            <person name="Liu T.-T."/>
            <person name="Kirby R."/>
            <person name="Tsai S.-F."/>
        </authorList>
    </citation>
    <scope>NUCLEOTIDE SEQUENCE</scope>
    <source>
        <strain evidence="4">NK8</strain>
    </source>
</reference>
<evidence type="ECO:0000313" key="3">
    <source>
        <dbReference type="EMBL" id="BAF47035.1"/>
    </source>
</evidence>
<dbReference type="SUPFAM" id="SSF51445">
    <property type="entry name" value="(Trans)glycosidases"/>
    <property type="match status" value="1"/>
</dbReference>
<organism evidence="2">
    <name type="scientific">Klebsiella pneumoniae</name>
    <dbReference type="NCBI Taxonomy" id="573"/>
    <lineage>
        <taxon>Bacteria</taxon>
        <taxon>Pseudomonadati</taxon>
        <taxon>Pseudomonadota</taxon>
        <taxon>Gammaproteobacteria</taxon>
        <taxon>Enterobacterales</taxon>
        <taxon>Enterobacteriaceae</taxon>
        <taxon>Klebsiella/Raoultella group</taxon>
        <taxon>Klebsiella</taxon>
        <taxon>Klebsiella pneumoniae complex</taxon>
    </lineage>
</organism>
<dbReference type="EMBL" id="AB289648">
    <property type="protein sequence ID" value="BAF47035.1"/>
    <property type="molecule type" value="Genomic_DNA"/>
</dbReference>
<evidence type="ECO:0000256" key="1">
    <source>
        <dbReference type="SAM" id="SignalP"/>
    </source>
</evidence>
<evidence type="ECO:0000313" key="2">
    <source>
        <dbReference type="EMBL" id="BAF47020.1"/>
    </source>
</evidence>
<sequence length="416" mass="47482">MGKLSVLVLLIVQAFYFSTQVSAVTFSDLNGSNGISSPELSKKQGISIIRIDVPWSEIESVKGNYDYTKYDNEIIRAKKLGYDVLPVLAYAPVWNKSIKGKIGSPPLETSSWNGFVESTVKRYRAYPYNITYFQVWNEPTLKAKFWLGNNEDFVNKIYIPAAKIIKKNNGKVVFGGWPLSNSISEFDYVLEGLGAIKYTDIIDIHYRGYKSYIKLYDKYIKTNKADGIWQSELGYSSKPGNLLSSYLKIMSWALSHNWAKSDTYKIFWYPAWASREKKQYGLATTLKDGTTVLTENGNELVLLNDLYGSGELAVQDVQSNMKSSIDTDDYFFGVKISPNRIVIAVLYNGHDDYNQLNYSLMTKNNPRHITLVSSKRKQYQLDHTYEKGVTHIFVDKDKIRSISKGYSDVFFIKVEL</sequence>
<dbReference type="RefSeq" id="WP_072016532.1">
    <property type="nucleotide sequence ID" value="NZ_AP019665.1"/>
</dbReference>
<dbReference type="PANTHER" id="PTHR12631:SF10">
    <property type="entry name" value="BETA-XYLOSIDASE-LIKE PROTEIN-RELATED"/>
    <property type="match status" value="1"/>
</dbReference>
<protein>
    <submittedName>
        <fullName evidence="2">Putative glycosyl hydrolase</fullName>
    </submittedName>
</protein>
<reference evidence="4" key="4">
    <citation type="submission" date="2007-12" db="EMBL/GenBank/DDBJ databases">
        <authorList>
            <person name="Wu K.M."/>
            <person name="Shu H.Y."/>
            <person name="Tsai S.F."/>
        </authorList>
    </citation>
    <scope>NUCLEOTIDE SEQUENCE</scope>
    <source>
        <strain evidence="4">NK8</strain>
    </source>
</reference>
<evidence type="ECO:0000313" key="4">
    <source>
        <dbReference type="EMBL" id="BAI43710.1"/>
    </source>
</evidence>
<proteinExistence type="predicted"/>
<feature type="chain" id="PRO_5014565348" evidence="1">
    <location>
        <begin position="24"/>
        <end position="416"/>
    </location>
</feature>
<feature type="signal peptide" evidence="1">
    <location>
        <begin position="1"/>
        <end position="23"/>
    </location>
</feature>
<reference evidence="2" key="1">
    <citation type="journal article" date="2007" name="Clin. Infect. Dis.">
        <title>Klebsiella pneumoniae genotype K1: an emerging pathogen that causes septic ocular or central nervous system complications from pyogenic liver abscess.</title>
        <authorList>
            <person name="Fang C.T."/>
            <person name="Lai S.Y."/>
            <person name="Yi W.C."/>
            <person name="Hsueh P.R."/>
            <person name="Liu K.L."/>
            <person name="Chang S.C."/>
        </authorList>
    </citation>
    <scope>NUCLEOTIDE SEQUENCE</scope>
    <source>
        <strain evidence="2">889/50</strain>
        <strain evidence="3">NTUH-KP13</strain>
    </source>
</reference>
<dbReference type="InterPro" id="IPR017853">
    <property type="entry name" value="GH"/>
</dbReference>
<accession>A2V7U0</accession>
<dbReference type="PANTHER" id="PTHR12631">
    <property type="entry name" value="ALPHA-L-IDURONIDASE"/>
    <property type="match status" value="1"/>
</dbReference>
<keyword evidence="2" id="KW-0378">Hydrolase</keyword>
<dbReference type="EMBL" id="AB289647">
    <property type="protein sequence ID" value="BAF47020.1"/>
    <property type="molecule type" value="Genomic_DNA"/>
</dbReference>
<dbReference type="EMBL" id="AB371289">
    <property type="protein sequence ID" value="BAI43710.1"/>
    <property type="molecule type" value="Genomic_DNA"/>
</dbReference>
<dbReference type="AlphaFoldDB" id="A2V7U0"/>
<dbReference type="GO" id="GO:0004553">
    <property type="term" value="F:hydrolase activity, hydrolyzing O-glycosyl compounds"/>
    <property type="evidence" value="ECO:0007669"/>
    <property type="project" value="TreeGrafter"/>
</dbReference>
<reference evidence="2" key="2">
    <citation type="submission" date="2007-01" db="EMBL/GenBank/DDBJ databases">
        <title>Complete nucleotide sequences of Klebsiella pneumoniae serotype K20 capsular polysaccharides biosynthesis gene cluster, Statens Serum Institut (Denmark) serotype K20 reference strain.</title>
        <authorList>
            <person name="Fang C.T."/>
            <person name="Lai S.Y."/>
            <person name="Yi W.C."/>
        </authorList>
    </citation>
    <scope>NUCLEOTIDE SEQUENCE</scope>
    <source>
        <strain evidence="2">889/50</strain>
    </source>
</reference>
<dbReference type="Gene3D" id="3.20.20.80">
    <property type="entry name" value="Glycosidases"/>
    <property type="match status" value="1"/>
</dbReference>
<reference evidence="3" key="3">
    <citation type="submission" date="2007-01" db="EMBL/GenBank/DDBJ databases">
        <title>Complete nucleotide sequences of Klebsiella pneumoniae serotype K20 capsular polysaccharides biosynthesis gene cluster, strain NTUH-KP13.</title>
        <authorList>
            <person name="Fang C.T."/>
            <person name="Lai S.Y."/>
            <person name="Yi W.C."/>
        </authorList>
    </citation>
    <scope>NUCLEOTIDE SEQUENCE</scope>
    <source>
        <strain evidence="3">NTUH-KP13</strain>
    </source>
</reference>